<gene>
    <name evidence="1" type="ORF">ENS29_09170</name>
</gene>
<evidence type="ECO:0000313" key="1">
    <source>
        <dbReference type="EMBL" id="HGU33011.1"/>
    </source>
</evidence>
<organism evidence="1">
    <name type="scientific">Desulfatirhabdium butyrativorans</name>
    <dbReference type="NCBI Taxonomy" id="340467"/>
    <lineage>
        <taxon>Bacteria</taxon>
        <taxon>Pseudomonadati</taxon>
        <taxon>Thermodesulfobacteriota</taxon>
        <taxon>Desulfobacteria</taxon>
        <taxon>Desulfobacterales</taxon>
        <taxon>Desulfatirhabdiaceae</taxon>
        <taxon>Desulfatirhabdium</taxon>
    </lineage>
</organism>
<reference evidence="1" key="1">
    <citation type="journal article" date="2020" name="mSystems">
        <title>Genome- and Community-Level Interaction Insights into Carbon Utilization and Element Cycling Functions of Hydrothermarchaeota in Hydrothermal Sediment.</title>
        <authorList>
            <person name="Zhou Z."/>
            <person name="Liu Y."/>
            <person name="Xu W."/>
            <person name="Pan J."/>
            <person name="Luo Z.H."/>
            <person name="Li M."/>
        </authorList>
    </citation>
    <scope>NUCLEOTIDE SEQUENCE [LARGE SCALE GENOMIC DNA]</scope>
    <source>
        <strain evidence="1">SpSt-477</strain>
    </source>
</reference>
<dbReference type="AlphaFoldDB" id="A0A7C4RR49"/>
<dbReference type="EMBL" id="DSUH01000215">
    <property type="protein sequence ID" value="HGU33011.1"/>
    <property type="molecule type" value="Genomic_DNA"/>
</dbReference>
<proteinExistence type="predicted"/>
<protein>
    <submittedName>
        <fullName evidence="1">Uncharacterized protein</fullName>
    </submittedName>
</protein>
<accession>A0A7C4RR49</accession>
<comment type="caution">
    <text evidence="1">The sequence shown here is derived from an EMBL/GenBank/DDBJ whole genome shotgun (WGS) entry which is preliminary data.</text>
</comment>
<name>A0A7C4RR49_9BACT</name>
<sequence>MAFVDRSQRVTVDEIVSQILDLADRTPGQDRPARIHSVLMDVMTRLAPVLRQEREVCRQTRTCSPVASCDD</sequence>